<dbReference type="RefSeq" id="WP_200760720.1">
    <property type="nucleotide sequence ID" value="NZ_AP023366.1"/>
</dbReference>
<evidence type="ECO:0000256" key="4">
    <source>
        <dbReference type="ARBA" id="ARBA00023172"/>
    </source>
</evidence>
<dbReference type="KEGG" id="eff:skT53_17390"/>
<gene>
    <name evidence="6" type="ORF">skT53_17390</name>
</gene>
<proteinExistence type="inferred from homology"/>
<dbReference type="Proteomes" id="UP000593802">
    <property type="component" value="Chromosome"/>
</dbReference>
<protein>
    <submittedName>
        <fullName evidence="6">DNA recombination protein RmuC</fullName>
    </submittedName>
</protein>
<evidence type="ECO:0000256" key="3">
    <source>
        <dbReference type="ARBA" id="ARBA00023054"/>
    </source>
</evidence>
<dbReference type="InterPro" id="IPR003798">
    <property type="entry name" value="DNA_recombination_RmuC"/>
</dbReference>
<evidence type="ECO:0000313" key="6">
    <source>
        <dbReference type="EMBL" id="BCJ86754.1"/>
    </source>
</evidence>
<keyword evidence="7" id="KW-1185">Reference proteome</keyword>
<evidence type="ECO:0000313" key="7">
    <source>
        <dbReference type="Proteomes" id="UP000593802"/>
    </source>
</evidence>
<accession>A0A7I8D9F9</accession>
<keyword evidence="4" id="KW-0233">DNA recombination</keyword>
<dbReference type="PANTHER" id="PTHR30563:SF0">
    <property type="entry name" value="DNA RECOMBINATION PROTEIN RMUC"/>
    <property type="match status" value="1"/>
</dbReference>
<comment type="similarity">
    <text evidence="2">Belongs to the RmuC family.</text>
</comment>
<dbReference type="GO" id="GO:0006310">
    <property type="term" value="P:DNA recombination"/>
    <property type="evidence" value="ECO:0007669"/>
    <property type="project" value="UniProtKB-KW"/>
</dbReference>
<feature type="coiled-coil region" evidence="5">
    <location>
        <begin position="293"/>
        <end position="320"/>
    </location>
</feature>
<dbReference type="Pfam" id="PF02646">
    <property type="entry name" value="RmuC"/>
    <property type="match status" value="1"/>
</dbReference>
<sequence length="475" mass="52860">MTDALLVVSLLVSLAGIGLLITLLVRKPAAGISVPLENRLALLEKGLERLEKAVRDEIARNREEAGLTAKQGREEQNAAFSHFTKTVLANVGEMATQMSNGLQSANQNTIAAIGELSTQQKHLLDGFAKQLNELTQMNERKLESIRGTVEQKLAALQEDNSKKLEQMRVTVDEKLHATLEQRLGESFKLVSERLEQVHNGLGEMKNLASGVGDLKKVLSNVKTRGILGEIQLENLLEQILTVEQYEKNVATRPNSGDRVEFAVKLPGPDGDRSQVWLPIDSKFPLEDYQRLLDAQEEGNLQALNDAAKQLEARIRLEAKSIREKYIEPPHTTDFAIMFLPIEGLFAEVLRKSGLWESLQKEYRVVITGPTTLTALLNSLQMGFRTLAIQKRSGEVWQLLGAVKTEFGKFGDVLEKTQKKLQEASKTIDTAAVRTRAIERKLRTVEELPTAEATRLLPDMERLEADADELNAVGMD</sequence>
<evidence type="ECO:0000256" key="1">
    <source>
        <dbReference type="ARBA" id="ARBA00003416"/>
    </source>
</evidence>
<organism evidence="6 7">
    <name type="scientific">Effusibacillus dendaii</name>
    <dbReference type="NCBI Taxonomy" id="2743772"/>
    <lineage>
        <taxon>Bacteria</taxon>
        <taxon>Bacillati</taxon>
        <taxon>Bacillota</taxon>
        <taxon>Bacilli</taxon>
        <taxon>Bacillales</taxon>
        <taxon>Alicyclobacillaceae</taxon>
        <taxon>Effusibacillus</taxon>
    </lineage>
</organism>
<evidence type="ECO:0000256" key="5">
    <source>
        <dbReference type="SAM" id="Coils"/>
    </source>
</evidence>
<comment type="function">
    <text evidence="1">Involved in DNA recombination.</text>
</comment>
<name>A0A7I8D9F9_9BACL</name>
<dbReference type="AlphaFoldDB" id="A0A7I8D9F9"/>
<dbReference type="EMBL" id="AP023366">
    <property type="protein sequence ID" value="BCJ86754.1"/>
    <property type="molecule type" value="Genomic_DNA"/>
</dbReference>
<dbReference type="PANTHER" id="PTHR30563">
    <property type="entry name" value="DNA RECOMBINATION PROTEIN RMUC"/>
    <property type="match status" value="1"/>
</dbReference>
<reference evidence="6 7" key="1">
    <citation type="submission" date="2020-08" db="EMBL/GenBank/DDBJ databases">
        <title>Complete Genome Sequence of Effusibacillus dendaii Strain skT53, Isolated from Farmland soil.</title>
        <authorList>
            <person name="Konishi T."/>
            <person name="Kawasaki H."/>
        </authorList>
    </citation>
    <scope>NUCLEOTIDE SEQUENCE [LARGE SCALE GENOMIC DNA]</scope>
    <source>
        <strain evidence="7">skT53</strain>
    </source>
</reference>
<keyword evidence="3 5" id="KW-0175">Coiled coil</keyword>
<evidence type="ECO:0000256" key="2">
    <source>
        <dbReference type="ARBA" id="ARBA00009840"/>
    </source>
</evidence>